<feature type="chain" id="PRO_5034242366" description="Secreted protein" evidence="1">
    <location>
        <begin position="17"/>
        <end position="117"/>
    </location>
</feature>
<dbReference type="EMBL" id="JACGCI010000093">
    <property type="protein sequence ID" value="KAF6746392.1"/>
    <property type="molecule type" value="Genomic_DNA"/>
</dbReference>
<keyword evidence="1" id="KW-0732">Signal</keyword>
<dbReference type="AlphaFoldDB" id="A0A8H6HHG9"/>
<organism evidence="2 3">
    <name type="scientific">Ephemerocybe angulata</name>
    <dbReference type="NCBI Taxonomy" id="980116"/>
    <lineage>
        <taxon>Eukaryota</taxon>
        <taxon>Fungi</taxon>
        <taxon>Dikarya</taxon>
        <taxon>Basidiomycota</taxon>
        <taxon>Agaricomycotina</taxon>
        <taxon>Agaricomycetes</taxon>
        <taxon>Agaricomycetidae</taxon>
        <taxon>Agaricales</taxon>
        <taxon>Agaricineae</taxon>
        <taxon>Psathyrellaceae</taxon>
        <taxon>Ephemerocybe</taxon>
    </lineage>
</organism>
<gene>
    <name evidence="2" type="ORF">DFP72DRAFT_922973</name>
</gene>
<evidence type="ECO:0000313" key="2">
    <source>
        <dbReference type="EMBL" id="KAF6746392.1"/>
    </source>
</evidence>
<protein>
    <recommendedName>
        <fullName evidence="4">Secreted protein</fullName>
    </recommendedName>
</protein>
<evidence type="ECO:0000256" key="1">
    <source>
        <dbReference type="SAM" id="SignalP"/>
    </source>
</evidence>
<keyword evidence="3" id="KW-1185">Reference proteome</keyword>
<evidence type="ECO:0008006" key="4">
    <source>
        <dbReference type="Google" id="ProtNLM"/>
    </source>
</evidence>
<feature type="signal peptide" evidence="1">
    <location>
        <begin position="1"/>
        <end position="16"/>
    </location>
</feature>
<proteinExistence type="predicted"/>
<reference evidence="2 3" key="1">
    <citation type="submission" date="2020-07" db="EMBL/GenBank/DDBJ databases">
        <title>Comparative genomics of pyrophilous fungi reveals a link between fire events and developmental genes.</title>
        <authorList>
            <consortium name="DOE Joint Genome Institute"/>
            <person name="Steindorff A.S."/>
            <person name="Carver A."/>
            <person name="Calhoun S."/>
            <person name="Stillman K."/>
            <person name="Liu H."/>
            <person name="Lipzen A."/>
            <person name="Pangilinan J."/>
            <person name="Labutti K."/>
            <person name="Bruns T.D."/>
            <person name="Grigoriev I.V."/>
        </authorList>
    </citation>
    <scope>NUCLEOTIDE SEQUENCE [LARGE SCALE GENOMIC DNA]</scope>
    <source>
        <strain evidence="2 3">CBS 144469</strain>
    </source>
</reference>
<sequence length="117" mass="13218">MDALLVMVCWPWAAMASCSSVLPRPSALLLAWSFWDGVFRLRVRSLELLPPLLVHSLFYSFIRSLLQLCNCTFALARPVRDAGIPHSAPGWVLCTLPLCRIVCSPVRQALGFWMLFR</sequence>
<accession>A0A8H6HHG9</accession>
<name>A0A8H6HHG9_9AGAR</name>
<dbReference type="Proteomes" id="UP000521943">
    <property type="component" value="Unassembled WGS sequence"/>
</dbReference>
<evidence type="ECO:0000313" key="3">
    <source>
        <dbReference type="Proteomes" id="UP000521943"/>
    </source>
</evidence>
<comment type="caution">
    <text evidence="2">The sequence shown here is derived from an EMBL/GenBank/DDBJ whole genome shotgun (WGS) entry which is preliminary data.</text>
</comment>